<evidence type="ECO:0000313" key="1">
    <source>
        <dbReference type="EMBL" id="KZE40230.1"/>
    </source>
</evidence>
<dbReference type="AlphaFoldDB" id="A0A161SW23"/>
<dbReference type="EMBL" id="LQNT01000001">
    <property type="protein sequence ID" value="KZE40230.1"/>
    <property type="molecule type" value="Genomic_DNA"/>
</dbReference>
<dbReference type="OrthoDB" id="2455401at2"/>
<gene>
    <name evidence="1" type="ORF">AV656_02895</name>
</gene>
<evidence type="ECO:0000313" key="2">
    <source>
        <dbReference type="Proteomes" id="UP000076490"/>
    </source>
</evidence>
<name>A0A161SW23_9BACL</name>
<dbReference type="Proteomes" id="UP000076490">
    <property type="component" value="Unassembled WGS sequence"/>
</dbReference>
<proteinExistence type="predicted"/>
<reference evidence="1 2" key="1">
    <citation type="submission" date="2016-01" db="EMBL/GenBank/DDBJ databases">
        <title>Whole genome sequencing of Bhargavaea cecembensis T14.</title>
        <authorList>
            <person name="Hong K.W."/>
        </authorList>
    </citation>
    <scope>NUCLEOTIDE SEQUENCE [LARGE SCALE GENOMIC DNA]</scope>
    <source>
        <strain evidence="1 2">T14</strain>
    </source>
</reference>
<dbReference type="RefSeq" id="WP_063178618.1">
    <property type="nucleotide sequence ID" value="NZ_LQNT01000001.1"/>
</dbReference>
<organism evidence="1 2">
    <name type="scientific">Bhargavaea cecembensis</name>
    <dbReference type="NCBI Taxonomy" id="394098"/>
    <lineage>
        <taxon>Bacteria</taxon>
        <taxon>Bacillati</taxon>
        <taxon>Bacillota</taxon>
        <taxon>Bacilli</taxon>
        <taxon>Bacillales</taxon>
        <taxon>Caryophanaceae</taxon>
        <taxon>Bhargavaea</taxon>
    </lineage>
</organism>
<protein>
    <submittedName>
        <fullName evidence="1">Uncharacterized protein</fullName>
    </submittedName>
</protein>
<comment type="caution">
    <text evidence="1">The sequence shown here is derived from an EMBL/GenBank/DDBJ whole genome shotgun (WGS) entry which is preliminary data.</text>
</comment>
<sequence>MSDRLEQELIRSNQFDDARERLKAKMTLLLEQIPKGIKEAESGNAAAAAAYLSATQKILTAAMAEEESAYNRLMGQKADSPEKQEETP</sequence>
<accession>A0A161SW23</accession>